<reference evidence="2" key="1">
    <citation type="journal article" date="2019" name="Sci. Rep.">
        <title>Draft genome of Tanacetum cinerariifolium, the natural source of mosquito coil.</title>
        <authorList>
            <person name="Yamashiro T."/>
            <person name="Shiraishi A."/>
            <person name="Satake H."/>
            <person name="Nakayama K."/>
        </authorList>
    </citation>
    <scope>NUCLEOTIDE SEQUENCE</scope>
</reference>
<dbReference type="EMBL" id="BKCJ010573557">
    <property type="protein sequence ID" value="GFB19874.1"/>
    <property type="molecule type" value="Genomic_DNA"/>
</dbReference>
<dbReference type="InterPro" id="IPR052160">
    <property type="entry name" value="Gypsy_RT_Integrase-like"/>
</dbReference>
<proteinExistence type="predicted"/>
<dbReference type="InterPro" id="IPR041588">
    <property type="entry name" value="Integrase_H2C2"/>
</dbReference>
<dbReference type="AlphaFoldDB" id="A0A699L0Y8"/>
<dbReference type="PANTHER" id="PTHR47266">
    <property type="entry name" value="ENDONUCLEASE-RELATED"/>
    <property type="match status" value="1"/>
</dbReference>
<feature type="domain" description="Integrase zinc-binding" evidence="1">
    <location>
        <begin position="32"/>
        <end position="83"/>
    </location>
</feature>
<dbReference type="Pfam" id="PF17921">
    <property type="entry name" value="Integrase_H2C2"/>
    <property type="match status" value="1"/>
</dbReference>
<evidence type="ECO:0000313" key="2">
    <source>
        <dbReference type="EMBL" id="GFB19874.1"/>
    </source>
</evidence>
<dbReference type="Gene3D" id="1.10.340.70">
    <property type="match status" value="1"/>
</dbReference>
<accession>A0A699L0Y8</accession>
<protein>
    <submittedName>
        <fullName evidence="2">Protein-tyrosine-phosphatase MKP1</fullName>
    </submittedName>
</protein>
<sequence length="127" mass="14632">MLCDLDQQMEKKEDVVYILLTEDGIPLIGDVRTIIMDETHASRYSVYPGADKTYYNLGDMYWWPRRKKDITTYVSNCLTCSKTLKKALGTRLDMSTTYHPQTDGQSERTVKTLEDMLRACVIDFDGS</sequence>
<dbReference type="InterPro" id="IPR012337">
    <property type="entry name" value="RNaseH-like_sf"/>
</dbReference>
<comment type="caution">
    <text evidence="2">The sequence shown here is derived from an EMBL/GenBank/DDBJ whole genome shotgun (WGS) entry which is preliminary data.</text>
</comment>
<dbReference type="SUPFAM" id="SSF53098">
    <property type="entry name" value="Ribonuclease H-like"/>
    <property type="match status" value="1"/>
</dbReference>
<name>A0A699L0Y8_TANCI</name>
<gene>
    <name evidence="2" type="ORF">Tci_691845</name>
</gene>
<organism evidence="2">
    <name type="scientific">Tanacetum cinerariifolium</name>
    <name type="common">Dalmatian daisy</name>
    <name type="synonym">Chrysanthemum cinerariifolium</name>
    <dbReference type="NCBI Taxonomy" id="118510"/>
    <lineage>
        <taxon>Eukaryota</taxon>
        <taxon>Viridiplantae</taxon>
        <taxon>Streptophyta</taxon>
        <taxon>Embryophyta</taxon>
        <taxon>Tracheophyta</taxon>
        <taxon>Spermatophyta</taxon>
        <taxon>Magnoliopsida</taxon>
        <taxon>eudicotyledons</taxon>
        <taxon>Gunneridae</taxon>
        <taxon>Pentapetalae</taxon>
        <taxon>asterids</taxon>
        <taxon>campanulids</taxon>
        <taxon>Asterales</taxon>
        <taxon>Asteraceae</taxon>
        <taxon>Asteroideae</taxon>
        <taxon>Anthemideae</taxon>
        <taxon>Anthemidinae</taxon>
        <taxon>Tanacetum</taxon>
    </lineage>
</organism>
<evidence type="ECO:0000259" key="1">
    <source>
        <dbReference type="Pfam" id="PF17921"/>
    </source>
</evidence>